<proteinExistence type="predicted"/>
<organism evidence="2 3">
    <name type="scientific">Bradyrhizobium diazoefficiens (strain JCM 10833 / BCRC 13528 / IAM 13628 / NBRC 14792 / USDA 110)</name>
    <dbReference type="NCBI Taxonomy" id="224911"/>
    <lineage>
        <taxon>Bacteria</taxon>
        <taxon>Pseudomonadati</taxon>
        <taxon>Pseudomonadota</taxon>
        <taxon>Alphaproteobacteria</taxon>
        <taxon>Hyphomicrobiales</taxon>
        <taxon>Nitrobacteraceae</taxon>
        <taxon>Bradyrhizobium</taxon>
    </lineage>
</organism>
<dbReference type="EMBL" id="BA000040">
    <property type="protein sequence ID" value="BAC53490.1"/>
    <property type="molecule type" value="Genomic_DNA"/>
</dbReference>
<feature type="compositionally biased region" description="Polar residues" evidence="1">
    <location>
        <begin position="64"/>
        <end position="74"/>
    </location>
</feature>
<evidence type="ECO:0000256" key="1">
    <source>
        <dbReference type="SAM" id="MobiDB-lite"/>
    </source>
</evidence>
<protein>
    <submittedName>
        <fullName evidence="2">Bsr8225 protein</fullName>
    </submittedName>
</protein>
<dbReference type="OrthoDB" id="165209at2"/>
<accession>Q89BD1</accession>
<dbReference type="AlphaFoldDB" id="Q89BD1"/>
<evidence type="ECO:0000313" key="2">
    <source>
        <dbReference type="EMBL" id="BAC53490.1"/>
    </source>
</evidence>
<keyword evidence="3" id="KW-1185">Reference proteome</keyword>
<dbReference type="EnsemblBacteria" id="BAC53490">
    <property type="protein sequence ID" value="BAC53490"/>
    <property type="gene ID" value="BAC53490"/>
</dbReference>
<dbReference type="KEGG" id="bja:bsr8225"/>
<gene>
    <name evidence="2" type="ordered locus">bsr8225</name>
</gene>
<dbReference type="InParanoid" id="Q89BD1"/>
<feature type="region of interest" description="Disordered" evidence="1">
    <location>
        <begin position="53"/>
        <end position="74"/>
    </location>
</feature>
<dbReference type="Proteomes" id="UP000002526">
    <property type="component" value="Chromosome"/>
</dbReference>
<name>Q89BD1_BRADU</name>
<evidence type="ECO:0000313" key="3">
    <source>
        <dbReference type="Proteomes" id="UP000002526"/>
    </source>
</evidence>
<dbReference type="HOGENOM" id="CLU_2680395_0_0_5"/>
<feature type="region of interest" description="Disordered" evidence="1">
    <location>
        <begin position="1"/>
        <end position="24"/>
    </location>
</feature>
<reference evidence="3" key="1">
    <citation type="journal article" date="2002" name="DNA Res.">
        <title>Complete genomic sequence of nitrogen-fixing symbiotic bacterium Bradyrhizobium japonicum USDA110.</title>
        <authorList>
            <person name="Kaneko T."/>
            <person name="Nakamura Y."/>
            <person name="Sato S."/>
            <person name="Minamisawa K."/>
            <person name="Uchiumi T."/>
            <person name="Sasamoto S."/>
            <person name="Watanabe A."/>
            <person name="Idesawa K."/>
            <person name="Iriguchi M."/>
            <person name="Kawashima K."/>
            <person name="Kohara M."/>
            <person name="Matsumoto M."/>
            <person name="Shimpo S."/>
            <person name="Tsuruoka H."/>
            <person name="Wada T."/>
            <person name="Yamada M."/>
            <person name="Tabata S."/>
        </authorList>
    </citation>
    <scope>NUCLEOTIDE SEQUENCE [LARGE SCALE GENOMIC DNA]</scope>
    <source>
        <strain evidence="3">JCM 10833 / BCRC 13528 / IAM 13628 / NBRC 14792 / USDA 110</strain>
    </source>
</reference>
<sequence length="74" mass="8119">MTAESQRRHPVGGLDASTSPPKERYAVSNDNVIQPIQPGIVDDQLTEVLRNGARAFSPRRSRPKSQTFSASMPI</sequence>